<accession>A0ABQ6YL45</accession>
<name>A0ABQ6YL45_9NOCA</name>
<sequence>MTSHEVARIFRRPTAGGVLLSMFYVEVESFDDVIGFGRRLREVVNVGVDASLTADFEGDFIPETGVLQWMREAWGSAAVRYGAHRGHEEWTVQDVLFSFDPREREWAWWDVTKVFGNIVRVWVDSFGEGVYKCEELRWIIYLCGAKSVVGPLPQVSEDWEKSVSVAV</sequence>
<evidence type="ECO:0000313" key="2">
    <source>
        <dbReference type="Proteomes" id="UP000798951"/>
    </source>
</evidence>
<dbReference type="Proteomes" id="UP000798951">
    <property type="component" value="Unassembled WGS sequence"/>
</dbReference>
<evidence type="ECO:0000313" key="1">
    <source>
        <dbReference type="EMBL" id="KAF0846221.1"/>
    </source>
</evidence>
<reference evidence="1 2" key="1">
    <citation type="submission" date="2019-07" db="EMBL/GenBank/DDBJ databases">
        <title>Genomic Encyclopedia of Type Strains, Phase IV (KMG-IV): sequencing the most valuable type-strain genomes for metagenomic binning, comparative biology and taxonomic classification.</title>
        <authorList>
            <person name="Goeker M."/>
        </authorList>
    </citation>
    <scope>NUCLEOTIDE SEQUENCE [LARGE SCALE GENOMIC DNA]</scope>
    <source>
        <strain evidence="1 2">DSM 44831</strain>
    </source>
</reference>
<dbReference type="RefSeq" id="WP_067984829.1">
    <property type="nucleotide sequence ID" value="NZ_VMSD01000005.1"/>
</dbReference>
<evidence type="ECO:0008006" key="3">
    <source>
        <dbReference type="Google" id="ProtNLM"/>
    </source>
</evidence>
<protein>
    <recommendedName>
        <fullName evidence="3">SnoaL-like domain-containing protein</fullName>
    </recommendedName>
</protein>
<proteinExistence type="predicted"/>
<keyword evidence="2" id="KW-1185">Reference proteome</keyword>
<dbReference type="EMBL" id="VMSD01000005">
    <property type="protein sequence ID" value="KAF0846221.1"/>
    <property type="molecule type" value="Genomic_DNA"/>
</dbReference>
<comment type="caution">
    <text evidence="1">The sequence shown here is derived from an EMBL/GenBank/DDBJ whole genome shotgun (WGS) entry which is preliminary data.</text>
</comment>
<organism evidence="1 2">
    <name type="scientific">Nocardia caishijiensis</name>
    <dbReference type="NCBI Taxonomy" id="184756"/>
    <lineage>
        <taxon>Bacteria</taxon>
        <taxon>Bacillati</taxon>
        <taxon>Actinomycetota</taxon>
        <taxon>Actinomycetes</taxon>
        <taxon>Mycobacteriales</taxon>
        <taxon>Nocardiaceae</taxon>
        <taxon>Nocardia</taxon>
    </lineage>
</organism>
<gene>
    <name evidence="1" type="ORF">FNL39_105132</name>
</gene>